<feature type="transmembrane region" description="Helical" evidence="1">
    <location>
        <begin position="61"/>
        <end position="80"/>
    </location>
</feature>
<accession>A0A2T1GDA8</accession>
<keyword evidence="3" id="KW-1185">Reference proteome</keyword>
<sequence length="163" mass="18258">MDISETIDRSVGTAFNQWLVAHPYLAWIVAHPLASAGLLLLTIFSLWGLFKAIGRGIEQTWVFLLTTPFKLLQPIFGLLWRSIRRVFGHTNASVDRVESQLVSDSPAERIATIVDRLQSLTQEQELLLQELATLTASTAVTPNMTIISDTQYKDMYAKLPKST</sequence>
<protein>
    <submittedName>
        <fullName evidence="2">Uncharacterized protein</fullName>
    </submittedName>
</protein>
<dbReference type="Proteomes" id="UP000238937">
    <property type="component" value="Unassembled WGS sequence"/>
</dbReference>
<name>A0A2T1GDA8_9CYAN</name>
<comment type="caution">
    <text evidence="2">The sequence shown here is derived from an EMBL/GenBank/DDBJ whole genome shotgun (WGS) entry which is preliminary data.</text>
</comment>
<feature type="transmembrane region" description="Helical" evidence="1">
    <location>
        <begin position="24"/>
        <end position="49"/>
    </location>
</feature>
<dbReference type="EMBL" id="PVWO01000186">
    <property type="protein sequence ID" value="PSB55447.1"/>
    <property type="molecule type" value="Genomic_DNA"/>
</dbReference>
<evidence type="ECO:0000313" key="3">
    <source>
        <dbReference type="Proteomes" id="UP000238937"/>
    </source>
</evidence>
<keyword evidence="1" id="KW-0812">Transmembrane</keyword>
<keyword evidence="1" id="KW-1133">Transmembrane helix</keyword>
<evidence type="ECO:0000256" key="1">
    <source>
        <dbReference type="SAM" id="Phobius"/>
    </source>
</evidence>
<keyword evidence="1" id="KW-0472">Membrane</keyword>
<evidence type="ECO:0000313" key="2">
    <source>
        <dbReference type="EMBL" id="PSB55447.1"/>
    </source>
</evidence>
<gene>
    <name evidence="2" type="ORF">C7B77_14985</name>
</gene>
<proteinExistence type="predicted"/>
<organism evidence="2 3">
    <name type="scientific">Chamaesiphon polymorphus CCALA 037</name>
    <dbReference type="NCBI Taxonomy" id="2107692"/>
    <lineage>
        <taxon>Bacteria</taxon>
        <taxon>Bacillati</taxon>
        <taxon>Cyanobacteriota</taxon>
        <taxon>Cyanophyceae</taxon>
        <taxon>Gomontiellales</taxon>
        <taxon>Chamaesiphonaceae</taxon>
        <taxon>Chamaesiphon</taxon>
    </lineage>
</organism>
<dbReference type="AlphaFoldDB" id="A0A2T1GDA8"/>
<reference evidence="2 3" key="1">
    <citation type="submission" date="2018-03" db="EMBL/GenBank/DDBJ databases">
        <title>The ancient ancestry and fast evolution of plastids.</title>
        <authorList>
            <person name="Moore K.R."/>
            <person name="Magnabosco C."/>
            <person name="Momper L."/>
            <person name="Gold D.A."/>
            <person name="Bosak T."/>
            <person name="Fournier G.P."/>
        </authorList>
    </citation>
    <scope>NUCLEOTIDE SEQUENCE [LARGE SCALE GENOMIC DNA]</scope>
    <source>
        <strain evidence="2 3">CCALA 037</strain>
    </source>
</reference>
<dbReference type="RefSeq" id="WP_106306238.1">
    <property type="nucleotide sequence ID" value="NZ_PVWO01000186.1"/>
</dbReference>
<dbReference type="OrthoDB" id="583009at2"/>